<evidence type="ECO:0000313" key="2">
    <source>
        <dbReference type="EMBL" id="TDG18966.1"/>
    </source>
</evidence>
<dbReference type="Proteomes" id="UP000295722">
    <property type="component" value="Unassembled WGS sequence"/>
</dbReference>
<sequence length="213" mass="24504">MNRTVTDVQRHTIFRMLDEVMVIMRDDKPFNPDSGVFGRVDSTHTLPGYPGARYSFDHADLPTATIELVTASNPLDYSEDRMTVPVVPTYFKLDFSPSIYGITEDMLKKRLDLADYWIDRDGVRQEGNETPPPGPGLLLKPYRYRAKAHADSRFPVDVEIVYGLPTGDEPKSQLFFLTIERAYALVTPEDRKRMREEKEQRVRELYGKPEATK</sequence>
<keyword evidence="3" id="KW-1185">Reference proteome</keyword>
<dbReference type="AlphaFoldDB" id="A0A4R5M181"/>
<name>A0A4R5M181_9BURK</name>
<dbReference type="RefSeq" id="WP_133198833.1">
    <property type="nucleotide sequence ID" value="NZ_JBHUCW010000035.1"/>
</dbReference>
<evidence type="ECO:0000256" key="1">
    <source>
        <dbReference type="SAM" id="MobiDB-lite"/>
    </source>
</evidence>
<reference evidence="2 3" key="1">
    <citation type="submission" date="2019-03" db="EMBL/GenBank/DDBJ databases">
        <title>Paraburkholderia sp. 4M-K11, isolated from subtropical forest soil.</title>
        <authorList>
            <person name="Gao Z.-H."/>
            <person name="Qiu L.-H."/>
        </authorList>
    </citation>
    <scope>NUCLEOTIDE SEQUENCE [LARGE SCALE GENOMIC DNA]</scope>
    <source>
        <strain evidence="2 3">4M-K11</strain>
    </source>
</reference>
<comment type="caution">
    <text evidence="2">The sequence shown here is derived from an EMBL/GenBank/DDBJ whole genome shotgun (WGS) entry which is preliminary data.</text>
</comment>
<evidence type="ECO:0000313" key="3">
    <source>
        <dbReference type="Proteomes" id="UP000295722"/>
    </source>
</evidence>
<protein>
    <submittedName>
        <fullName evidence="2">Uncharacterized protein</fullName>
    </submittedName>
</protein>
<dbReference type="OrthoDB" id="9102947at2"/>
<organism evidence="2 3">
    <name type="scientific">Paraburkholderia silviterrae</name>
    <dbReference type="NCBI Taxonomy" id="2528715"/>
    <lineage>
        <taxon>Bacteria</taxon>
        <taxon>Pseudomonadati</taxon>
        <taxon>Pseudomonadota</taxon>
        <taxon>Betaproteobacteria</taxon>
        <taxon>Burkholderiales</taxon>
        <taxon>Burkholderiaceae</taxon>
        <taxon>Paraburkholderia</taxon>
    </lineage>
</organism>
<feature type="region of interest" description="Disordered" evidence="1">
    <location>
        <begin position="189"/>
        <end position="213"/>
    </location>
</feature>
<dbReference type="EMBL" id="SMRP01000025">
    <property type="protein sequence ID" value="TDG18966.1"/>
    <property type="molecule type" value="Genomic_DNA"/>
</dbReference>
<proteinExistence type="predicted"/>
<accession>A0A4R5M181</accession>
<gene>
    <name evidence="2" type="ORF">EYW47_32070</name>
</gene>